<evidence type="ECO:0000313" key="3">
    <source>
        <dbReference type="EMBL" id="QDV39585.1"/>
    </source>
</evidence>
<feature type="region of interest" description="Disordered" evidence="1">
    <location>
        <begin position="252"/>
        <end position="277"/>
    </location>
</feature>
<dbReference type="GO" id="GO:0016787">
    <property type="term" value="F:hydrolase activity"/>
    <property type="evidence" value="ECO:0007669"/>
    <property type="project" value="UniProtKB-KW"/>
</dbReference>
<gene>
    <name evidence="3" type="primary">egtC</name>
    <name evidence="3" type="ORF">ElP_75560</name>
</gene>
<reference evidence="3 4" key="1">
    <citation type="submission" date="2019-02" db="EMBL/GenBank/DDBJ databases">
        <title>Deep-cultivation of Planctomycetes and their phenomic and genomic characterization uncovers novel biology.</title>
        <authorList>
            <person name="Wiegand S."/>
            <person name="Jogler M."/>
            <person name="Boedeker C."/>
            <person name="Pinto D."/>
            <person name="Vollmers J."/>
            <person name="Rivas-Marin E."/>
            <person name="Kohn T."/>
            <person name="Peeters S.H."/>
            <person name="Heuer A."/>
            <person name="Rast P."/>
            <person name="Oberbeckmann S."/>
            <person name="Bunk B."/>
            <person name="Jeske O."/>
            <person name="Meyerdierks A."/>
            <person name="Storesund J.E."/>
            <person name="Kallscheuer N."/>
            <person name="Luecker S."/>
            <person name="Lage O.M."/>
            <person name="Pohl T."/>
            <person name="Merkel B.J."/>
            <person name="Hornburger P."/>
            <person name="Mueller R.-W."/>
            <person name="Bruemmer F."/>
            <person name="Labrenz M."/>
            <person name="Spormann A.M."/>
            <person name="Op den Camp H."/>
            <person name="Overmann J."/>
            <person name="Amann R."/>
            <person name="Jetten M.S.M."/>
            <person name="Mascher T."/>
            <person name="Medema M.H."/>
            <person name="Devos D.P."/>
            <person name="Kaster A.-K."/>
            <person name="Ovreas L."/>
            <person name="Rohde M."/>
            <person name="Galperin M.Y."/>
            <person name="Jogler C."/>
        </authorList>
    </citation>
    <scope>NUCLEOTIDE SEQUENCE [LARGE SCALE GENOMIC DNA]</scope>
    <source>
        <strain evidence="3 4">ElP</strain>
        <plasmid evidence="4">pelp_3</plasmid>
    </source>
</reference>
<dbReference type="EC" id="3.5.1.-" evidence="3"/>
<dbReference type="CDD" id="cd01908">
    <property type="entry name" value="YafJ"/>
    <property type="match status" value="1"/>
</dbReference>
<evidence type="ECO:0000313" key="4">
    <source>
        <dbReference type="Proteomes" id="UP000317835"/>
    </source>
</evidence>
<dbReference type="KEGG" id="tpla:ElP_75560"/>
<dbReference type="InterPro" id="IPR052373">
    <property type="entry name" value="Gamma-glu_amide_hydrolase"/>
</dbReference>
<dbReference type="Proteomes" id="UP000317835">
    <property type="component" value="Plasmid pElP_3"/>
</dbReference>
<dbReference type="PANTHER" id="PTHR43187">
    <property type="entry name" value="GLUTAMINE AMIDOTRANSFERASE DUG3-RELATED"/>
    <property type="match status" value="1"/>
</dbReference>
<dbReference type="Gene3D" id="3.60.20.10">
    <property type="entry name" value="Glutamine Phosphoribosylpyrophosphate, subunit 1, domain 1"/>
    <property type="match status" value="1"/>
</dbReference>
<name>A0A518HFH2_9BACT</name>
<dbReference type="SUPFAM" id="SSF56235">
    <property type="entry name" value="N-terminal nucleophile aminohydrolases (Ntn hydrolases)"/>
    <property type="match status" value="1"/>
</dbReference>
<sequence length="277" mass="29845">MCRIAAYFGPPMRVSHLMNDLPRCLQIQSRDARQMADSSIAGDGWGVGWYAPGNGPTPGVLKSILPLWADLNARDALPAIVSGSFVGHIRFASPNIEVCFTNTPLYALDDRIWTINGELSPWPGPLSRAIRDRLDADHEAEVRGATDGELLGALWRTHFRRAGGRDAGAALRATLREATDLARDHDGHVKTNVILADADGLLAVRYADDGPGNSLYTLASEPRWAGGVVVASEPLDDGPGWHEVGPDTLVRGDARGLSREPLGLERFGSARRGRQSA</sequence>
<dbReference type="RefSeq" id="WP_145279775.1">
    <property type="nucleotide sequence ID" value="NZ_CP036429.1"/>
</dbReference>
<accession>A0A518HFH2</accession>
<dbReference type="EMBL" id="CP036429">
    <property type="protein sequence ID" value="QDV39585.1"/>
    <property type="molecule type" value="Genomic_DNA"/>
</dbReference>
<keyword evidence="3" id="KW-0614">Plasmid</keyword>
<dbReference type="PANTHER" id="PTHR43187:SF2">
    <property type="entry name" value="GAMMA-GLUTAMYL-HERCYNYLCYSTEINE SULFOXIDE HYDROLASE"/>
    <property type="match status" value="1"/>
</dbReference>
<dbReference type="OrthoDB" id="321954at2"/>
<proteinExistence type="predicted"/>
<evidence type="ECO:0000256" key="1">
    <source>
        <dbReference type="SAM" id="MobiDB-lite"/>
    </source>
</evidence>
<organism evidence="3 4">
    <name type="scientific">Tautonia plasticadhaerens</name>
    <dbReference type="NCBI Taxonomy" id="2527974"/>
    <lineage>
        <taxon>Bacteria</taxon>
        <taxon>Pseudomonadati</taxon>
        <taxon>Planctomycetota</taxon>
        <taxon>Planctomycetia</taxon>
        <taxon>Isosphaerales</taxon>
        <taxon>Isosphaeraceae</taxon>
        <taxon>Tautonia</taxon>
    </lineage>
</organism>
<geneLocation type="plasmid" evidence="4">
    <name>pelp_3</name>
</geneLocation>
<keyword evidence="4" id="KW-1185">Reference proteome</keyword>
<evidence type="ECO:0000259" key="2">
    <source>
        <dbReference type="PROSITE" id="PS51278"/>
    </source>
</evidence>
<dbReference type="AlphaFoldDB" id="A0A518HFH2"/>
<dbReference type="PROSITE" id="PS51278">
    <property type="entry name" value="GATASE_TYPE_2"/>
    <property type="match status" value="1"/>
</dbReference>
<dbReference type="InterPro" id="IPR029055">
    <property type="entry name" value="Ntn_hydrolases_N"/>
</dbReference>
<feature type="domain" description="Glutamine amidotransferase type-2" evidence="2">
    <location>
        <begin position="2"/>
        <end position="255"/>
    </location>
</feature>
<keyword evidence="3" id="KW-0378">Hydrolase</keyword>
<dbReference type="InterPro" id="IPR017932">
    <property type="entry name" value="GATase_2_dom"/>
</dbReference>
<protein>
    <submittedName>
        <fullName evidence="3">Amidohydrolase EgtC</fullName>
        <ecNumber evidence="3">3.5.1.-</ecNumber>
    </submittedName>
</protein>